<dbReference type="Pfam" id="PF01451">
    <property type="entry name" value="LMWPc"/>
    <property type="match status" value="1"/>
</dbReference>
<dbReference type="EMBL" id="CP001734">
    <property type="protein sequence ID" value="ACV68739.1"/>
    <property type="molecule type" value="Genomic_DNA"/>
</dbReference>
<dbReference type="InterPro" id="IPR036196">
    <property type="entry name" value="Ptyr_pPase_sf"/>
</dbReference>
<dbReference type="OrthoDB" id="9784339at2"/>
<dbReference type="KEGG" id="drt:Dret_1452"/>
<dbReference type="CDD" id="cd16345">
    <property type="entry name" value="LMWP_ArsC"/>
    <property type="match status" value="1"/>
</dbReference>
<dbReference type="RefSeq" id="WP_015751886.1">
    <property type="nucleotide sequence ID" value="NC_013223.1"/>
</dbReference>
<reference evidence="4" key="1">
    <citation type="submission" date="2009-09" db="EMBL/GenBank/DDBJ databases">
        <title>The complete chromosome of Desulfohalobium retbaense DSM 5692.</title>
        <authorList>
            <consortium name="US DOE Joint Genome Institute (JGI-PGF)"/>
            <person name="Lucas S."/>
            <person name="Copeland A."/>
            <person name="Lapidus A."/>
            <person name="Glavina del Rio T."/>
            <person name="Dalin E."/>
            <person name="Tice H."/>
            <person name="Bruce D."/>
            <person name="Goodwin L."/>
            <person name="Pitluck S."/>
            <person name="Kyrpides N."/>
            <person name="Mavromatis K."/>
            <person name="Ivanova N."/>
            <person name="Mikhailova N."/>
            <person name="Munk A.C."/>
            <person name="Brettin T."/>
            <person name="Detter J.C."/>
            <person name="Han C."/>
            <person name="Tapia R."/>
            <person name="Larimer F."/>
            <person name="Land M."/>
            <person name="Hauser L."/>
            <person name="Markowitz V."/>
            <person name="Cheng J.-F."/>
            <person name="Hugenholtz P."/>
            <person name="Woyke T."/>
            <person name="Wu D."/>
            <person name="Spring S."/>
            <person name="Klenk H.-P."/>
            <person name="Eisen J.A."/>
        </authorList>
    </citation>
    <scope>NUCLEOTIDE SEQUENCE [LARGE SCALE GENOMIC DNA]</scope>
    <source>
        <strain evidence="4">DSM 5692</strain>
    </source>
</reference>
<dbReference type="STRING" id="485915.Dret_1452"/>
<evidence type="ECO:0000313" key="3">
    <source>
        <dbReference type="EMBL" id="ACV68739.1"/>
    </source>
</evidence>
<dbReference type="eggNOG" id="COG0394">
    <property type="taxonomic scope" value="Bacteria"/>
</dbReference>
<keyword evidence="1" id="KW-0059">Arsenical resistance</keyword>
<accession>C8X2U2</accession>
<dbReference type="Proteomes" id="UP000001052">
    <property type="component" value="Chromosome"/>
</dbReference>
<organism evidence="3 4">
    <name type="scientific">Desulfohalobium retbaense (strain ATCC 49708 / DSM 5692 / JCM 16813 / HR100)</name>
    <dbReference type="NCBI Taxonomy" id="485915"/>
    <lineage>
        <taxon>Bacteria</taxon>
        <taxon>Pseudomonadati</taxon>
        <taxon>Thermodesulfobacteriota</taxon>
        <taxon>Desulfovibrionia</taxon>
        <taxon>Desulfovibrionales</taxon>
        <taxon>Desulfohalobiaceae</taxon>
        <taxon>Desulfohalobium</taxon>
    </lineage>
</organism>
<dbReference type="AlphaFoldDB" id="C8X2U2"/>
<feature type="domain" description="Phosphotyrosine protein phosphatase I" evidence="2">
    <location>
        <begin position="2"/>
        <end position="138"/>
    </location>
</feature>
<evidence type="ECO:0000256" key="1">
    <source>
        <dbReference type="ARBA" id="ARBA00022849"/>
    </source>
</evidence>
<dbReference type="SMART" id="SM00226">
    <property type="entry name" value="LMWPc"/>
    <property type="match status" value="1"/>
</dbReference>
<keyword evidence="4" id="KW-1185">Reference proteome</keyword>
<protein>
    <submittedName>
        <fullName evidence="3">Protein-tyrosine phosphatase, low molecular weight</fullName>
    </submittedName>
</protein>
<reference evidence="3 4" key="2">
    <citation type="journal article" date="2010" name="Stand. Genomic Sci.">
        <title>Complete genome sequence of Desulfohalobium retbaense type strain (HR(100)).</title>
        <authorList>
            <person name="Spring S."/>
            <person name="Nolan M."/>
            <person name="Lapidus A."/>
            <person name="Glavina Del Rio T."/>
            <person name="Copeland A."/>
            <person name="Tice H."/>
            <person name="Cheng J.F."/>
            <person name="Lucas S."/>
            <person name="Land M."/>
            <person name="Chen F."/>
            <person name="Bruce D."/>
            <person name="Goodwin L."/>
            <person name="Pitluck S."/>
            <person name="Ivanova N."/>
            <person name="Mavromatis K."/>
            <person name="Mikhailova N."/>
            <person name="Pati A."/>
            <person name="Chen A."/>
            <person name="Palaniappan K."/>
            <person name="Hauser L."/>
            <person name="Chang Y.J."/>
            <person name="Jeffries C.D."/>
            <person name="Munk C."/>
            <person name="Kiss H."/>
            <person name="Chain P."/>
            <person name="Han C."/>
            <person name="Brettin T."/>
            <person name="Detter J.C."/>
            <person name="Schuler E."/>
            <person name="Goker M."/>
            <person name="Rohde M."/>
            <person name="Bristow J."/>
            <person name="Eisen J.A."/>
            <person name="Markowitz V."/>
            <person name="Hugenholtz P."/>
            <person name="Kyrpides N.C."/>
            <person name="Klenk H.P."/>
        </authorList>
    </citation>
    <scope>NUCLEOTIDE SEQUENCE [LARGE SCALE GENOMIC DNA]</scope>
    <source>
        <strain evidence="3 4">DSM 5692</strain>
    </source>
</reference>
<dbReference type="Gene3D" id="3.40.50.2300">
    <property type="match status" value="1"/>
</dbReference>
<evidence type="ECO:0000259" key="2">
    <source>
        <dbReference type="SMART" id="SM00226"/>
    </source>
</evidence>
<sequence length="157" mass="17656">MHNVLFICVHNSARSQMAEAYLRQVAGTNVRVTSAGFEPTTLNPLVVEVMHEEGIDLSDKTTQSVFELFKNGAIFTHVITVCDDSREGQCPIYPGVTHRLHLPFPDPAAVTGTHEEQRQAVREIRDTIKAAVQEFADWLDSDTQRSLSPSWQRLPQR</sequence>
<dbReference type="InterPro" id="IPR023485">
    <property type="entry name" value="Ptyr_pPase"/>
</dbReference>
<dbReference type="SUPFAM" id="SSF52788">
    <property type="entry name" value="Phosphotyrosine protein phosphatases I"/>
    <property type="match status" value="1"/>
</dbReference>
<dbReference type="PANTHER" id="PTHR43428">
    <property type="entry name" value="ARSENATE REDUCTASE"/>
    <property type="match status" value="1"/>
</dbReference>
<dbReference type="HOGENOM" id="CLU_071415_3_2_7"/>
<proteinExistence type="predicted"/>
<gene>
    <name evidence="3" type="ordered locus">Dret_1452</name>
</gene>
<dbReference type="PANTHER" id="PTHR43428:SF1">
    <property type="entry name" value="ARSENATE REDUCTASE"/>
    <property type="match status" value="1"/>
</dbReference>
<evidence type="ECO:0000313" key="4">
    <source>
        <dbReference type="Proteomes" id="UP000001052"/>
    </source>
</evidence>
<name>C8X2U2_DESRD</name>
<dbReference type="GO" id="GO:0046685">
    <property type="term" value="P:response to arsenic-containing substance"/>
    <property type="evidence" value="ECO:0007669"/>
    <property type="project" value="UniProtKB-KW"/>
</dbReference>